<dbReference type="GO" id="GO:0005975">
    <property type="term" value="P:carbohydrate metabolic process"/>
    <property type="evidence" value="ECO:0007669"/>
    <property type="project" value="InterPro"/>
</dbReference>
<dbReference type="EC" id="3.1.3.83" evidence="1"/>
<proteinExistence type="predicted"/>
<accession>A0A518BK13</accession>
<dbReference type="Proteomes" id="UP000316921">
    <property type="component" value="Chromosome"/>
</dbReference>
<evidence type="ECO:0000313" key="1">
    <source>
        <dbReference type="EMBL" id="QDU67283.1"/>
    </source>
</evidence>
<gene>
    <name evidence="1" type="primary">gmhB</name>
    <name evidence="1" type="ORF">Pla133_23620</name>
</gene>
<dbReference type="GO" id="GO:0016791">
    <property type="term" value="F:phosphatase activity"/>
    <property type="evidence" value="ECO:0007669"/>
    <property type="project" value="InterPro"/>
</dbReference>
<dbReference type="SUPFAM" id="SSF56784">
    <property type="entry name" value="HAD-like"/>
    <property type="match status" value="1"/>
</dbReference>
<reference evidence="1 2" key="1">
    <citation type="submission" date="2019-02" db="EMBL/GenBank/DDBJ databases">
        <title>Deep-cultivation of Planctomycetes and their phenomic and genomic characterization uncovers novel biology.</title>
        <authorList>
            <person name="Wiegand S."/>
            <person name="Jogler M."/>
            <person name="Boedeker C."/>
            <person name="Pinto D."/>
            <person name="Vollmers J."/>
            <person name="Rivas-Marin E."/>
            <person name="Kohn T."/>
            <person name="Peeters S.H."/>
            <person name="Heuer A."/>
            <person name="Rast P."/>
            <person name="Oberbeckmann S."/>
            <person name="Bunk B."/>
            <person name="Jeske O."/>
            <person name="Meyerdierks A."/>
            <person name="Storesund J.E."/>
            <person name="Kallscheuer N."/>
            <person name="Luecker S."/>
            <person name="Lage O.M."/>
            <person name="Pohl T."/>
            <person name="Merkel B.J."/>
            <person name="Hornburger P."/>
            <person name="Mueller R.-W."/>
            <person name="Bruemmer F."/>
            <person name="Labrenz M."/>
            <person name="Spormann A.M."/>
            <person name="Op den Camp H."/>
            <person name="Overmann J."/>
            <person name="Amann R."/>
            <person name="Jetten M.S.M."/>
            <person name="Mascher T."/>
            <person name="Medema M.H."/>
            <person name="Devos D.P."/>
            <person name="Kaster A.-K."/>
            <person name="Ovreas L."/>
            <person name="Rohde M."/>
            <person name="Galperin M.Y."/>
            <person name="Jogler C."/>
        </authorList>
    </citation>
    <scope>NUCLEOTIDE SEQUENCE [LARGE SCALE GENOMIC DNA]</scope>
    <source>
        <strain evidence="1 2">Pla133</strain>
    </source>
</reference>
<dbReference type="PANTHER" id="PTHR42891">
    <property type="entry name" value="D-GLYCERO-BETA-D-MANNO-HEPTOSE-1,7-BISPHOSPHATE 7-PHOSPHATASE"/>
    <property type="match status" value="1"/>
</dbReference>
<protein>
    <submittedName>
        <fullName evidence="1">D-glycero-alpha-D-manno-heptose-1,7-bisphosphate 7-phosphatase</fullName>
        <ecNumber evidence="1">3.1.3.83</ecNumber>
    </submittedName>
</protein>
<dbReference type="Gene3D" id="3.40.50.1000">
    <property type="entry name" value="HAD superfamily/HAD-like"/>
    <property type="match status" value="1"/>
</dbReference>
<keyword evidence="1" id="KW-0378">Hydrolase</keyword>
<dbReference type="Pfam" id="PF13242">
    <property type="entry name" value="Hydrolase_like"/>
    <property type="match status" value="1"/>
</dbReference>
<organism evidence="1 2">
    <name type="scientific">Engelhardtia mirabilis</name>
    <dbReference type="NCBI Taxonomy" id="2528011"/>
    <lineage>
        <taxon>Bacteria</taxon>
        <taxon>Pseudomonadati</taxon>
        <taxon>Planctomycetota</taxon>
        <taxon>Planctomycetia</taxon>
        <taxon>Planctomycetia incertae sedis</taxon>
        <taxon>Engelhardtia</taxon>
    </lineage>
</organism>
<sequence length="206" mass="22525">MPDQGINLAPLPGTEHAPRGLFIDRWGTLLDLPPAGFARGPQDLRFRPGVLDAMFRASQCGWNLYLVGNEESVAFGDVSDDDWAETEAVLLETLANYGITIRRNYVCLDHPRGRGRHRQDSVFLLPNTGAFYHAAHTDGVDIGKSWVVGDSTLELVAGWRAGLKIAAVETGLALSDEAYDVDPDLHLADLNEVLAHLCDRAADLLH</sequence>
<name>A0A518BK13_9BACT</name>
<dbReference type="EMBL" id="CP036287">
    <property type="protein sequence ID" value="QDU67283.1"/>
    <property type="molecule type" value="Genomic_DNA"/>
</dbReference>
<dbReference type="RefSeq" id="WP_145065308.1">
    <property type="nucleotide sequence ID" value="NZ_CP036287.1"/>
</dbReference>
<evidence type="ECO:0000313" key="2">
    <source>
        <dbReference type="Proteomes" id="UP000316921"/>
    </source>
</evidence>
<dbReference type="InterPro" id="IPR023214">
    <property type="entry name" value="HAD_sf"/>
</dbReference>
<dbReference type="KEGG" id="pbap:Pla133_23620"/>
<dbReference type="InterPro" id="IPR036412">
    <property type="entry name" value="HAD-like_sf"/>
</dbReference>
<keyword evidence="2" id="KW-1185">Reference proteome</keyword>
<dbReference type="InterPro" id="IPR004446">
    <property type="entry name" value="Heptose_bisP_phosphatase"/>
</dbReference>
<dbReference type="AlphaFoldDB" id="A0A518BK13"/>
<dbReference type="PANTHER" id="PTHR42891:SF1">
    <property type="entry name" value="D-GLYCERO-BETA-D-MANNO-HEPTOSE-1,7-BISPHOSPHATE 7-PHOSPHATASE"/>
    <property type="match status" value="1"/>
</dbReference>